<keyword evidence="2" id="KW-1133">Transmembrane helix</keyword>
<feature type="transmembrane region" description="Helical" evidence="2">
    <location>
        <begin position="440"/>
        <end position="464"/>
    </location>
</feature>
<evidence type="ECO:0000313" key="3">
    <source>
        <dbReference type="EMBL" id="KAB7495892.1"/>
    </source>
</evidence>
<feature type="transmembrane region" description="Helical" evidence="2">
    <location>
        <begin position="233"/>
        <end position="252"/>
    </location>
</feature>
<feature type="transmembrane region" description="Helical" evidence="2">
    <location>
        <begin position="383"/>
        <end position="403"/>
    </location>
</feature>
<proteinExistence type="predicted"/>
<reference evidence="3 4" key="1">
    <citation type="journal article" date="2019" name="PLoS Biol.">
        <title>Sex chromosomes control vertical transmission of feminizing Wolbachia symbionts in an isopod.</title>
        <authorList>
            <person name="Becking T."/>
            <person name="Chebbi M.A."/>
            <person name="Giraud I."/>
            <person name="Moumen B."/>
            <person name="Laverre T."/>
            <person name="Caubet Y."/>
            <person name="Peccoud J."/>
            <person name="Gilbert C."/>
            <person name="Cordaux R."/>
        </authorList>
    </citation>
    <scope>NUCLEOTIDE SEQUENCE [LARGE SCALE GENOMIC DNA]</scope>
    <source>
        <strain evidence="3">ANa2</strain>
        <tissue evidence="3">Whole body excluding digestive tract and cuticle</tissue>
    </source>
</reference>
<dbReference type="EMBL" id="SEYY01022004">
    <property type="protein sequence ID" value="KAB7495892.1"/>
    <property type="molecule type" value="Genomic_DNA"/>
</dbReference>
<feature type="compositionally biased region" description="Polar residues" evidence="1">
    <location>
        <begin position="1"/>
        <end position="14"/>
    </location>
</feature>
<dbReference type="SUPFAM" id="SSF103473">
    <property type="entry name" value="MFS general substrate transporter"/>
    <property type="match status" value="1"/>
</dbReference>
<dbReference type="Proteomes" id="UP000326759">
    <property type="component" value="Unassembled WGS sequence"/>
</dbReference>
<dbReference type="Pfam" id="PF07690">
    <property type="entry name" value="MFS_1"/>
    <property type="match status" value="1"/>
</dbReference>
<evidence type="ECO:0000256" key="2">
    <source>
        <dbReference type="SAM" id="Phobius"/>
    </source>
</evidence>
<accession>A0A5N5SPU3</accession>
<name>A0A5N5SPU3_9CRUS</name>
<dbReference type="InterPro" id="IPR036259">
    <property type="entry name" value="MFS_trans_sf"/>
</dbReference>
<gene>
    <name evidence="3" type="ORF">Anas_05630</name>
</gene>
<dbReference type="InterPro" id="IPR011701">
    <property type="entry name" value="MFS"/>
</dbReference>
<keyword evidence="2" id="KW-0812">Transmembrane</keyword>
<dbReference type="Gene3D" id="1.20.1250.20">
    <property type="entry name" value="MFS general substrate transporter like domains"/>
    <property type="match status" value="1"/>
</dbReference>
<evidence type="ECO:0000256" key="1">
    <source>
        <dbReference type="SAM" id="MobiDB-lite"/>
    </source>
</evidence>
<sequence>MDNINKSSTKNSHTLMEDTTHDNDGEEDALRPEISKFSTTLQLRDSGYAWLVLCAIFLNTVLIHGYLHSFGILSSAVMDYYPDSSGTMAGIIMGLLSFSRNVKESIDELRADILKLRQMVKIDLKQLNISPFVGTLANKIGIRKSMCFGAFLYATGLFVSFFCTSVIQLSVTLGVCIGLSQCIIESSQISLMSQYFVSKLSIANGVRGAASPFGGIIYPIVLTLLLEHFGLKLTFLLLGAINFHTLISAMMMRSMSIHLKIMALDKTYNIFRKVENQINSPESTRFQKRFSEKSGNYDLNPVSCDTVSRNFSKRDKEKLYFQILKQHESIKKEKPKKKLQFQFFKNPNYLLYILLAFILPMAVPLVTYYTILYTKNYLRMTAYEVTILVSFQSASDFFLRIFIGFINNKKICDKSVVLMICFWICAVGVLLIPLGDNLTFLMIAVGLYTFGPASYISSLTVILCEEFGKENITSTWGFVIL</sequence>
<keyword evidence="2" id="KW-0472">Membrane</keyword>
<feature type="compositionally biased region" description="Basic and acidic residues" evidence="1">
    <location>
        <begin position="15"/>
        <end position="27"/>
    </location>
</feature>
<protein>
    <submittedName>
        <fullName evidence="3">Monocarboxylate transporter 14</fullName>
    </submittedName>
</protein>
<comment type="caution">
    <text evidence="3">The sequence shown here is derived from an EMBL/GenBank/DDBJ whole genome shotgun (WGS) entry which is preliminary data.</text>
</comment>
<feature type="transmembrane region" description="Helical" evidence="2">
    <location>
        <begin position="349"/>
        <end position="371"/>
    </location>
</feature>
<evidence type="ECO:0000313" key="4">
    <source>
        <dbReference type="Proteomes" id="UP000326759"/>
    </source>
</evidence>
<feature type="transmembrane region" description="Helical" evidence="2">
    <location>
        <begin position="150"/>
        <end position="171"/>
    </location>
</feature>
<dbReference type="OrthoDB" id="6354858at2759"/>
<dbReference type="InterPro" id="IPR050327">
    <property type="entry name" value="Proton-linked_MCT"/>
</dbReference>
<keyword evidence="4" id="KW-1185">Reference proteome</keyword>
<dbReference type="AlphaFoldDB" id="A0A5N5SPU3"/>
<feature type="region of interest" description="Disordered" evidence="1">
    <location>
        <begin position="1"/>
        <end position="27"/>
    </location>
</feature>
<dbReference type="PANTHER" id="PTHR11360:SF306">
    <property type="entry name" value="RE01051P"/>
    <property type="match status" value="1"/>
</dbReference>
<organism evidence="3 4">
    <name type="scientific">Armadillidium nasatum</name>
    <dbReference type="NCBI Taxonomy" id="96803"/>
    <lineage>
        <taxon>Eukaryota</taxon>
        <taxon>Metazoa</taxon>
        <taxon>Ecdysozoa</taxon>
        <taxon>Arthropoda</taxon>
        <taxon>Crustacea</taxon>
        <taxon>Multicrustacea</taxon>
        <taxon>Malacostraca</taxon>
        <taxon>Eumalacostraca</taxon>
        <taxon>Peracarida</taxon>
        <taxon>Isopoda</taxon>
        <taxon>Oniscidea</taxon>
        <taxon>Crinocheta</taxon>
        <taxon>Armadillidiidae</taxon>
        <taxon>Armadillidium</taxon>
    </lineage>
</organism>
<dbReference type="PANTHER" id="PTHR11360">
    <property type="entry name" value="MONOCARBOXYLATE TRANSPORTER"/>
    <property type="match status" value="1"/>
</dbReference>
<dbReference type="GO" id="GO:0008028">
    <property type="term" value="F:monocarboxylic acid transmembrane transporter activity"/>
    <property type="evidence" value="ECO:0007669"/>
    <property type="project" value="TreeGrafter"/>
</dbReference>
<feature type="transmembrane region" description="Helical" evidence="2">
    <location>
        <begin position="48"/>
        <end position="68"/>
    </location>
</feature>
<feature type="transmembrane region" description="Helical" evidence="2">
    <location>
        <begin position="209"/>
        <end position="227"/>
    </location>
</feature>
<feature type="transmembrane region" description="Helical" evidence="2">
    <location>
        <begin position="415"/>
        <end position="434"/>
    </location>
</feature>